<dbReference type="Gene3D" id="2.40.70.10">
    <property type="entry name" value="Acid Proteases"/>
    <property type="match status" value="1"/>
</dbReference>
<evidence type="ECO:0000256" key="1">
    <source>
        <dbReference type="ARBA" id="ARBA00023172"/>
    </source>
</evidence>
<gene>
    <name evidence="5" type="primary">pol_1691</name>
    <name evidence="5" type="ORF">CK203_045905</name>
</gene>
<accession>A0A438I552</accession>
<dbReference type="InterPro" id="IPR036397">
    <property type="entry name" value="RNaseH_sf"/>
</dbReference>
<dbReference type="Proteomes" id="UP000288805">
    <property type="component" value="Unassembled WGS sequence"/>
</dbReference>
<evidence type="ECO:0000259" key="4">
    <source>
        <dbReference type="PROSITE" id="PS50994"/>
    </source>
</evidence>
<dbReference type="GO" id="GO:0003676">
    <property type="term" value="F:nucleic acid binding"/>
    <property type="evidence" value="ECO:0007669"/>
    <property type="project" value="InterPro"/>
</dbReference>
<reference evidence="5 6" key="1">
    <citation type="journal article" date="2018" name="PLoS Genet.">
        <title>Population sequencing reveals clonal diversity and ancestral inbreeding in the grapevine cultivar Chardonnay.</title>
        <authorList>
            <person name="Roach M.J."/>
            <person name="Johnson D.L."/>
            <person name="Bohlmann J."/>
            <person name="van Vuuren H.J."/>
            <person name="Jones S.J."/>
            <person name="Pretorius I.S."/>
            <person name="Schmidt S.A."/>
            <person name="Borneman A.R."/>
        </authorList>
    </citation>
    <scope>NUCLEOTIDE SEQUENCE [LARGE SCALE GENOMIC DNA]</scope>
    <source>
        <strain evidence="6">cv. Chardonnay</strain>
        <tissue evidence="5">Leaf</tissue>
    </source>
</reference>
<dbReference type="GO" id="GO:0015074">
    <property type="term" value="P:DNA integration"/>
    <property type="evidence" value="ECO:0007669"/>
    <property type="project" value="InterPro"/>
</dbReference>
<dbReference type="Pfam" id="PF00665">
    <property type="entry name" value="rve"/>
    <property type="match status" value="1"/>
</dbReference>
<dbReference type="PANTHER" id="PTHR48475">
    <property type="entry name" value="RIBONUCLEASE H"/>
    <property type="match status" value="1"/>
</dbReference>
<keyword evidence="1" id="KW-0233">DNA recombination</keyword>
<dbReference type="InterPro" id="IPR021109">
    <property type="entry name" value="Peptidase_aspartic_dom_sf"/>
</dbReference>
<evidence type="ECO:0000313" key="6">
    <source>
        <dbReference type="Proteomes" id="UP000288805"/>
    </source>
</evidence>
<dbReference type="InterPro" id="IPR041577">
    <property type="entry name" value="RT_RNaseH_2"/>
</dbReference>
<dbReference type="CDD" id="cd09279">
    <property type="entry name" value="RNase_HI_like"/>
    <property type="match status" value="1"/>
</dbReference>
<dbReference type="Gene3D" id="3.10.10.10">
    <property type="entry name" value="HIV Type 1 Reverse Transcriptase, subunit A, domain 1"/>
    <property type="match status" value="1"/>
</dbReference>
<dbReference type="CDD" id="cd09274">
    <property type="entry name" value="RNase_HI_RT_Ty3"/>
    <property type="match status" value="1"/>
</dbReference>
<dbReference type="EMBL" id="QGNW01000142">
    <property type="protein sequence ID" value="RVW91807.1"/>
    <property type="molecule type" value="Genomic_DNA"/>
</dbReference>
<feature type="domain" description="Integrase catalytic" evidence="4">
    <location>
        <begin position="2041"/>
        <end position="2201"/>
    </location>
</feature>
<dbReference type="InterPro" id="IPR043502">
    <property type="entry name" value="DNA/RNA_pol_sf"/>
</dbReference>
<dbReference type="InterPro" id="IPR043128">
    <property type="entry name" value="Rev_trsase/Diguanyl_cyclase"/>
</dbReference>
<dbReference type="Pfam" id="PF13456">
    <property type="entry name" value="RVT_3"/>
    <property type="match status" value="1"/>
</dbReference>
<feature type="region of interest" description="Disordered" evidence="2">
    <location>
        <begin position="368"/>
        <end position="390"/>
    </location>
</feature>
<dbReference type="CDD" id="cd01647">
    <property type="entry name" value="RT_LTR"/>
    <property type="match status" value="1"/>
</dbReference>
<proteinExistence type="predicted"/>
<dbReference type="InterPro" id="IPR012337">
    <property type="entry name" value="RNaseH-like_sf"/>
</dbReference>
<dbReference type="InterPro" id="IPR001584">
    <property type="entry name" value="Integrase_cat-core"/>
</dbReference>
<dbReference type="PROSITE" id="PS50879">
    <property type="entry name" value="RNASE_H_1"/>
    <property type="match status" value="1"/>
</dbReference>
<protein>
    <submittedName>
        <fullName evidence="5">Retrovirus-related Pol polyprotein from transposon 17.6</fullName>
    </submittedName>
</protein>
<dbReference type="InterPro" id="IPR041588">
    <property type="entry name" value="Integrase_H2C2"/>
</dbReference>
<dbReference type="GO" id="GO:0006310">
    <property type="term" value="P:DNA recombination"/>
    <property type="evidence" value="ECO:0007669"/>
    <property type="project" value="UniProtKB-KW"/>
</dbReference>
<dbReference type="SUPFAM" id="SSF56672">
    <property type="entry name" value="DNA/RNA polymerases"/>
    <property type="match status" value="1"/>
</dbReference>
<dbReference type="InterPro" id="IPR005162">
    <property type="entry name" value="Retrotrans_gag_dom"/>
</dbReference>
<dbReference type="InterPro" id="IPR002156">
    <property type="entry name" value="RNaseH_domain"/>
</dbReference>
<dbReference type="Pfam" id="PF03732">
    <property type="entry name" value="Retrotrans_gag"/>
    <property type="match status" value="1"/>
</dbReference>
<dbReference type="Pfam" id="PF00078">
    <property type="entry name" value="RVT_1"/>
    <property type="match status" value="1"/>
</dbReference>
<feature type="region of interest" description="Disordered" evidence="2">
    <location>
        <begin position="1216"/>
        <end position="1236"/>
    </location>
</feature>
<dbReference type="Gene3D" id="1.10.340.70">
    <property type="match status" value="1"/>
</dbReference>
<feature type="region of interest" description="Disordered" evidence="2">
    <location>
        <begin position="665"/>
        <end position="685"/>
    </location>
</feature>
<sequence>MGEPSPLRNPPGNARKYMCGGDDHLAWKHPVSLEECRGLREFIVTSLDSPLWIRVGGRLTRVSDQLDQRSDQGDMDSQIVTVDQFAAAMASIQEAIASLGQRIDGQQARQVPVQEDIQFDTTVPPPPPHSQPAPQTIPFTLHSQTEVAPPPVVVPTPISEDPHTRMDKLEQKLRQMRTSEGAITWEDFDGAPVASLPAKFRMPEIERYTGMGCPRIHLRLYSTVMRAHGLDDAQMVMLFPMSLSGAAQRWFASLEVSRRRTWDDLAQEFLRQFTFNTVIDVSRRELEALRQRPEESVTSFISRWREKISQIIDRPSEKDQISMIMRSLQPRFARHLMGFPHTDFRSLVQALYGIEEGIARGLWFESSPTDSKGKRPLGGQRSGDVGAISSVGMRPSRRYQTVGQTLGYYYPPSPHAHYRPPAPSRPMTPTYLHSDSQPVFAAHVAERPLAPYTRPRAPQTTTYVQRPPRQFAQLGMPLSRAFQKLTEGGLLIPLASRPLPQPIPPRFRMDLHCSYHQGPGHDTDHCTALRHAIQDLIDQGLVNLGQPSVTTNPLPAHSTHAVHPSLGDIHHMDLIEDDSIHMLSWDDGLPEPIVLHDSYEIDGVSLVPQIPAPFSLIPDEAPFQLTHPTPLVIGCQDTFVPFTLWPEDDDSAGREIQIVTRSGRIAQPPPPAVRPFEGTASHEEVRKEDDEVLRQLQSTQARISIWSLLASSSTHRDALIRALSQIRVETTTTPEGLIHMMTAGRATCIVFSDDDLPPDGLDHVRPLYITVGCSGRRVPSVLLDNGSALNVCPLATAIALGFAPSDFGPSTQTVRAYDSTKREVMGTLMIDLQIGPATFSTLFQVLRIPASFNLLLGRPWIHVAGAIPSSLHQKVKFIHDGQVITVRSTRDIFASSEPVLQISHSEDDLLLTGFIFDEIQTLEIEDFCRDFVAMSFDQHSSTVVLDMMKGMTFLPGMGLGRRQQGPSEFIAAIDHDTTFGLGFIPTEADYRHMARLRKERVRARLSHTPFDYPIRPYRMSLADYFVRGSETRPRLEEIDSVAHTDRETDLQHLFHQLQLSDGAPNTFFPMTITPTSPDRASMLSLCFPEEITSDGVIVDPTEVIDGVVPHDEYRDEMDMMTVFEGTQTLPVAELPDDDSSLFEGIVSPVERASDPVDPPLSFDVLSGFVSRSDDVSVASFMDLSIFEYSPVSCDSISTSAPHSPITQIFDIDDEIAHPSSDRDSFDHDSSPIDERVSPAAGDVETVDFGTEDQPRELKIGSPLSTDERDRLIHLLRSYLDVFAWSYEDMPGLDPSIVQHHLPTLPHARPIKQKLRRLHPRCSLQVKEEIQKQLSVGFISVVEYPEWLANVVPVPKKDGKVRVCVDFRDLNKASPKDDFPLPHIDLLVDGTTGHSRLSFMDGFSGYNQILMAPEDMEKTAFITEWGTYCYRVMPFGLKNAGATYQRAATTLFHDMMHRDVEVYVDDMIVKSRGRTDHLDALERFFERIRKFRLRLNPKKCTFGVTSGKLLGHIVSERGIEVDPDKIKVILDMPAPKTEKEIRGFLGRLQYISRFIARLTDICEPIFRLLRKNQPTIWNDDCQFAFEKIKEYLLSPPILVPPTPGRPLLLYLSVSDMALGCMLAQIDDLGKERAIYYLSKRMLEYEMKYVMIEHLCLALVWATRRLRHYMTEYSVHLISRLDPLRYLFDRPALTGRLMRWLVLLTEFDIQYVSQKSIKGSIVADHLASLPTSEDRPVDDDFPDEEFVAMTSLSGWCMYFDGAANQSGYGIGVLLVSPQGDHIPRSICLAFSDRHPATNNIVEYEACILGLETALELDIRQMEVFGDSNLVLRQIQEDWKTRDVKLRPYHAYLELLVARFADLRYVHLPRAQNRFADALATLASSVDIPIDVVIRPLLIESRSAPAYCCLIGEIEDQDDLPWYHDIYQFLRSGTYPEVATTKDRRALRHLATRFVICGDTLYRRSADGMLLLCLDRASADRVMREVHSRVCGPHMGGHMLARKIMRTGYFWLTMETDCCQFVQKCPECQIHGDLIHAPPSELHALTSPWPFSVWGIDIIRKVSPKSSSGHEFILVAIDYFTKWVEAASYARLTSARVASFIRSHIICRYGVPHELISDRGVHFRAEVDTLLQEYGIRHHRSSAYRPQTNGAVEATNKNIKRILRKMVETSRDWSEKLPFALWAYRTSFRTSTGATPYSLVYGMEAVLPVETEMGSLRVALEQQISETEWAQARFDQLNLLDERRLRAADHVQAYQRKMARAFKKRVKPRPLQKGDLVLRILRGLIRDPRGKFRPSWSGPYVIRELTPEGAAWLTDLDGNQFSEPTNVDQLKKYYV</sequence>
<evidence type="ECO:0000256" key="2">
    <source>
        <dbReference type="SAM" id="MobiDB-lite"/>
    </source>
</evidence>
<organism evidence="5 6">
    <name type="scientific">Vitis vinifera</name>
    <name type="common">Grape</name>
    <dbReference type="NCBI Taxonomy" id="29760"/>
    <lineage>
        <taxon>Eukaryota</taxon>
        <taxon>Viridiplantae</taxon>
        <taxon>Streptophyta</taxon>
        <taxon>Embryophyta</taxon>
        <taxon>Tracheophyta</taxon>
        <taxon>Spermatophyta</taxon>
        <taxon>Magnoliopsida</taxon>
        <taxon>eudicotyledons</taxon>
        <taxon>Gunneridae</taxon>
        <taxon>Pentapetalae</taxon>
        <taxon>rosids</taxon>
        <taxon>Vitales</taxon>
        <taxon>Vitaceae</taxon>
        <taxon>Viteae</taxon>
        <taxon>Vitis</taxon>
    </lineage>
</organism>
<dbReference type="Pfam" id="PF17919">
    <property type="entry name" value="RT_RNaseH_2"/>
    <property type="match status" value="1"/>
</dbReference>
<dbReference type="InterPro" id="IPR000477">
    <property type="entry name" value="RT_dom"/>
</dbReference>
<dbReference type="SUPFAM" id="SSF53098">
    <property type="entry name" value="Ribonuclease H-like"/>
    <property type="match status" value="2"/>
</dbReference>
<dbReference type="PANTHER" id="PTHR48475:SF1">
    <property type="entry name" value="RNASE H TYPE-1 DOMAIN-CONTAINING PROTEIN"/>
    <property type="match status" value="1"/>
</dbReference>
<dbReference type="Pfam" id="PF17921">
    <property type="entry name" value="Integrase_H2C2"/>
    <property type="match status" value="1"/>
</dbReference>
<dbReference type="FunFam" id="3.30.70.270:FF:000020">
    <property type="entry name" value="Transposon Tf2-6 polyprotein-like Protein"/>
    <property type="match status" value="1"/>
</dbReference>
<evidence type="ECO:0000313" key="5">
    <source>
        <dbReference type="EMBL" id="RVW91807.1"/>
    </source>
</evidence>
<dbReference type="Gene3D" id="3.30.70.270">
    <property type="match status" value="2"/>
</dbReference>
<dbReference type="CDD" id="cd00303">
    <property type="entry name" value="retropepsin_like"/>
    <property type="match status" value="1"/>
</dbReference>
<dbReference type="GO" id="GO:0004523">
    <property type="term" value="F:RNA-DNA hybrid ribonuclease activity"/>
    <property type="evidence" value="ECO:0007669"/>
    <property type="project" value="InterPro"/>
</dbReference>
<dbReference type="PROSITE" id="PS50994">
    <property type="entry name" value="INTEGRASE"/>
    <property type="match status" value="1"/>
</dbReference>
<name>A0A438I552_VITVI</name>
<dbReference type="Gene3D" id="3.30.420.10">
    <property type="entry name" value="Ribonuclease H-like superfamily/Ribonuclease H"/>
    <property type="match status" value="2"/>
</dbReference>
<feature type="domain" description="RNase H type-1" evidence="3">
    <location>
        <begin position="1749"/>
        <end position="1882"/>
    </location>
</feature>
<evidence type="ECO:0000259" key="3">
    <source>
        <dbReference type="PROSITE" id="PS50879"/>
    </source>
</evidence>
<comment type="caution">
    <text evidence="5">The sequence shown here is derived from an EMBL/GenBank/DDBJ whole genome shotgun (WGS) entry which is preliminary data.</text>
</comment>